<dbReference type="Proteomes" id="UP000075683">
    <property type="component" value="Unassembled WGS sequence"/>
</dbReference>
<reference evidence="1 2" key="1">
    <citation type="submission" date="2016-01" db="EMBL/GenBank/DDBJ databases">
        <title>Draft Genome Sequences of Seven Thermophilic Sporeformers Isolated from Foods.</title>
        <authorList>
            <person name="Berendsen E.M."/>
            <person name="Wells-Bennik M.H."/>
            <person name="Krawcyk A.O."/>
            <person name="De Jong A."/>
            <person name="Holsappel S."/>
            <person name="Eijlander R.T."/>
            <person name="Kuipers O.P."/>
        </authorList>
    </citation>
    <scope>NUCLEOTIDE SEQUENCE [LARGE SCALE GENOMIC DNA]</scope>
    <source>
        <strain evidence="1 2">B4135</strain>
    </source>
</reference>
<protein>
    <submittedName>
        <fullName evidence="1">Uncharacterized protein</fullName>
    </submittedName>
</protein>
<dbReference type="EMBL" id="LQYT01000006">
    <property type="protein sequence ID" value="KYD22852.1"/>
    <property type="molecule type" value="Genomic_DNA"/>
</dbReference>
<proteinExistence type="predicted"/>
<organism evidence="1 2">
    <name type="scientific">Caldibacillus debilis</name>
    <dbReference type="NCBI Taxonomy" id="301148"/>
    <lineage>
        <taxon>Bacteria</taxon>
        <taxon>Bacillati</taxon>
        <taxon>Bacillota</taxon>
        <taxon>Bacilli</taxon>
        <taxon>Bacillales</taxon>
        <taxon>Bacillaceae</taxon>
        <taxon>Caldibacillus</taxon>
    </lineage>
</organism>
<gene>
    <name evidence="1" type="ORF">B4135_1075</name>
</gene>
<comment type="caution">
    <text evidence="1">The sequence shown here is derived from an EMBL/GenBank/DDBJ whole genome shotgun (WGS) entry which is preliminary data.</text>
</comment>
<evidence type="ECO:0000313" key="2">
    <source>
        <dbReference type="Proteomes" id="UP000075683"/>
    </source>
</evidence>
<dbReference type="AlphaFoldDB" id="A0A150MEZ7"/>
<accession>A0A150MEZ7</accession>
<sequence>MGIIFFQFFPYVFIQSHRRFARDDPRRFQLLIPLEGFHRRLRVFVELSVHFSGMIAEDFQEPFGGLHLLRFRPFFQLQIRIDVRQIGIIRIFHRIIGLNPLFVDPIAVGRQPLGGGQFDRGTVLEIAGRLDGAFAERLFPDEGHAGRFLHRRRQNFRSAGASVIHQDDKGEFEGFLLGGSLFLHFPVFVFQLIDHFSVGNEDIGDFNDLIQQPAGILPEVEDQAFHSLFLQLFQMLFQFLGRPLGKGSDLNFADFSVQHFAVHRFDRDHVAGDFDLDRLIHARAEDRQFHLGPLFAPDQRHRFIGAHALNVFAVHFQYFVVGFQAGLFRRASFNRRDDDDVAVPFFDLCADSFKGGRNAFMETFRFFLCHVIGIGVAHRFHHPVDGAVDQSRFIHFLDIRRFDLVVYIIQLFEFFPVPHLDPFHDFFIAERQSEGRNPRRQKDRQKQQHDEMEFFYRNRFSLVIHLSFFLIFHRISPLSTICSYTKEYHVS</sequence>
<name>A0A150MEZ7_9BACI</name>
<evidence type="ECO:0000313" key="1">
    <source>
        <dbReference type="EMBL" id="KYD22852.1"/>
    </source>
</evidence>